<comment type="caution">
    <text evidence="2">The sequence shown here is derived from an EMBL/GenBank/DDBJ whole genome shotgun (WGS) entry which is preliminary data.</text>
</comment>
<evidence type="ECO:0008006" key="4">
    <source>
        <dbReference type="Google" id="ProtNLM"/>
    </source>
</evidence>
<name>A0AAN7V9P7_9COLE</name>
<evidence type="ECO:0000313" key="2">
    <source>
        <dbReference type="EMBL" id="KAK5642868.1"/>
    </source>
</evidence>
<feature type="region of interest" description="Disordered" evidence="1">
    <location>
        <begin position="1"/>
        <end position="53"/>
    </location>
</feature>
<feature type="compositionally biased region" description="Acidic residues" evidence="1">
    <location>
        <begin position="41"/>
        <end position="51"/>
    </location>
</feature>
<evidence type="ECO:0000256" key="1">
    <source>
        <dbReference type="SAM" id="MobiDB-lite"/>
    </source>
</evidence>
<proteinExistence type="predicted"/>
<sequence>MADDDGGDWFSEAADAPPEPVPAQPAAAGAEKEADAPAGDAAEEVFSEESPPEAVEYLDPDKLLIFKHWIRPKFLQYNYLYNYRHNYYDDVIDYLDKRQRGLSRDVPRAQTWAERALRTYTNKFNREEYFKQSADDTKLVTNSKLSGSFHRYHSKQYVYRRYFTILV</sequence>
<reference evidence="2 3" key="1">
    <citation type="journal article" date="2024" name="Insects">
        <title>An Improved Chromosome-Level Genome Assembly of the Firefly Pyrocoelia pectoralis.</title>
        <authorList>
            <person name="Fu X."/>
            <person name="Meyer-Rochow V.B."/>
            <person name="Ballantyne L."/>
            <person name="Zhu X."/>
        </authorList>
    </citation>
    <scope>NUCLEOTIDE SEQUENCE [LARGE SCALE GENOMIC DNA]</scope>
    <source>
        <strain evidence="2">XCY_ONT2</strain>
    </source>
</reference>
<protein>
    <recommendedName>
        <fullName evidence="4">Flightin</fullName>
    </recommendedName>
</protein>
<evidence type="ECO:0000313" key="3">
    <source>
        <dbReference type="Proteomes" id="UP001329430"/>
    </source>
</evidence>
<dbReference type="EMBL" id="JAVRBK010000006">
    <property type="protein sequence ID" value="KAK5642868.1"/>
    <property type="molecule type" value="Genomic_DNA"/>
</dbReference>
<accession>A0AAN7V9P7</accession>
<keyword evidence="3" id="KW-1185">Reference proteome</keyword>
<organism evidence="2 3">
    <name type="scientific">Pyrocoelia pectoralis</name>
    <dbReference type="NCBI Taxonomy" id="417401"/>
    <lineage>
        <taxon>Eukaryota</taxon>
        <taxon>Metazoa</taxon>
        <taxon>Ecdysozoa</taxon>
        <taxon>Arthropoda</taxon>
        <taxon>Hexapoda</taxon>
        <taxon>Insecta</taxon>
        <taxon>Pterygota</taxon>
        <taxon>Neoptera</taxon>
        <taxon>Endopterygota</taxon>
        <taxon>Coleoptera</taxon>
        <taxon>Polyphaga</taxon>
        <taxon>Elateriformia</taxon>
        <taxon>Elateroidea</taxon>
        <taxon>Lampyridae</taxon>
        <taxon>Lampyrinae</taxon>
        <taxon>Pyrocoelia</taxon>
    </lineage>
</organism>
<dbReference type="AlphaFoldDB" id="A0AAN7V9P7"/>
<dbReference type="Proteomes" id="UP001329430">
    <property type="component" value="Chromosome 6"/>
</dbReference>
<gene>
    <name evidence="2" type="ORF">RI129_009035</name>
</gene>